<sequence length="212" mass="23968">MGYIKEASYSTPHKAKLSLEQAPSAAELLRALRDVVLVLQSLFNNKDGIRGVVVNLDYPDPLDGSYNEGEKRFQMCRPLAFQTLDQLRANDHNPTRPGRVSDDVKSLFYVLCWVCYGYDHTGRWVSVRHLNASDECVRIKRDFEKNEIPFHVNRFMGCQQGIMEGVIDEFRRDILTVGIKDNKSAIIKALKILDKGIDKLGRESCGVGGCCK</sequence>
<evidence type="ECO:0000313" key="2">
    <source>
        <dbReference type="Proteomes" id="UP001221142"/>
    </source>
</evidence>
<proteinExistence type="predicted"/>
<evidence type="ECO:0000313" key="1">
    <source>
        <dbReference type="EMBL" id="KAJ7608559.1"/>
    </source>
</evidence>
<protein>
    <recommendedName>
        <fullName evidence="3">Fungal-type protein kinase domain-containing protein</fullName>
    </recommendedName>
</protein>
<accession>A0AAD7B350</accession>
<keyword evidence="2" id="KW-1185">Reference proteome</keyword>
<comment type="caution">
    <text evidence="1">The sequence shown here is derived from an EMBL/GenBank/DDBJ whole genome shotgun (WGS) entry which is preliminary data.</text>
</comment>
<dbReference type="AlphaFoldDB" id="A0AAD7B350"/>
<gene>
    <name evidence="1" type="ORF">FB45DRAFT_946249</name>
</gene>
<dbReference type="Proteomes" id="UP001221142">
    <property type="component" value="Unassembled WGS sequence"/>
</dbReference>
<feature type="non-terminal residue" evidence="1">
    <location>
        <position position="212"/>
    </location>
</feature>
<organism evidence="1 2">
    <name type="scientific">Roridomyces roridus</name>
    <dbReference type="NCBI Taxonomy" id="1738132"/>
    <lineage>
        <taxon>Eukaryota</taxon>
        <taxon>Fungi</taxon>
        <taxon>Dikarya</taxon>
        <taxon>Basidiomycota</taxon>
        <taxon>Agaricomycotina</taxon>
        <taxon>Agaricomycetes</taxon>
        <taxon>Agaricomycetidae</taxon>
        <taxon>Agaricales</taxon>
        <taxon>Marasmiineae</taxon>
        <taxon>Mycenaceae</taxon>
        <taxon>Roridomyces</taxon>
    </lineage>
</organism>
<reference evidence="1" key="1">
    <citation type="submission" date="2023-03" db="EMBL/GenBank/DDBJ databases">
        <title>Massive genome expansion in bonnet fungi (Mycena s.s.) driven by repeated elements and novel gene families across ecological guilds.</title>
        <authorList>
            <consortium name="Lawrence Berkeley National Laboratory"/>
            <person name="Harder C.B."/>
            <person name="Miyauchi S."/>
            <person name="Viragh M."/>
            <person name="Kuo A."/>
            <person name="Thoen E."/>
            <person name="Andreopoulos B."/>
            <person name="Lu D."/>
            <person name="Skrede I."/>
            <person name="Drula E."/>
            <person name="Henrissat B."/>
            <person name="Morin E."/>
            <person name="Kohler A."/>
            <person name="Barry K."/>
            <person name="LaButti K."/>
            <person name="Morin E."/>
            <person name="Salamov A."/>
            <person name="Lipzen A."/>
            <person name="Mereny Z."/>
            <person name="Hegedus B."/>
            <person name="Baldrian P."/>
            <person name="Stursova M."/>
            <person name="Weitz H."/>
            <person name="Taylor A."/>
            <person name="Grigoriev I.V."/>
            <person name="Nagy L.G."/>
            <person name="Martin F."/>
            <person name="Kauserud H."/>
        </authorList>
    </citation>
    <scope>NUCLEOTIDE SEQUENCE</scope>
    <source>
        <strain evidence="1">9284</strain>
    </source>
</reference>
<dbReference type="EMBL" id="JARKIF010000044">
    <property type="protein sequence ID" value="KAJ7608559.1"/>
    <property type="molecule type" value="Genomic_DNA"/>
</dbReference>
<evidence type="ECO:0008006" key="3">
    <source>
        <dbReference type="Google" id="ProtNLM"/>
    </source>
</evidence>
<name>A0AAD7B350_9AGAR</name>